<dbReference type="Proteomes" id="UP000222894">
    <property type="component" value="Genome"/>
</dbReference>
<name>A0A219Y9P8_9CAUD</name>
<protein>
    <submittedName>
        <fullName evidence="1">Nucleoid disruption protein</fullName>
    </submittedName>
</protein>
<dbReference type="GO" id="GO:0044071">
    <property type="term" value="P:symbiont-mediated perturbation of host cell cycle progression"/>
    <property type="evidence" value="ECO:0007669"/>
    <property type="project" value="UniProtKB-KW"/>
</dbReference>
<dbReference type="GO" id="GO:0003677">
    <property type="term" value="F:DNA binding"/>
    <property type="evidence" value="ECO:0007669"/>
    <property type="project" value="UniProtKB-KW"/>
</dbReference>
<evidence type="ECO:0000313" key="2">
    <source>
        <dbReference type="Proteomes" id="UP000222894"/>
    </source>
</evidence>
<dbReference type="EMBL" id="KY290948">
    <property type="protein sequence ID" value="APU00714.1"/>
    <property type="molecule type" value="Genomic_DNA"/>
</dbReference>
<dbReference type="GO" id="GO:0098673">
    <property type="term" value="P:symbiont-mediated suppression of host DNA replication"/>
    <property type="evidence" value="ECO:0007669"/>
    <property type="project" value="UniProtKB-KW"/>
</dbReference>
<reference evidence="1 2" key="1">
    <citation type="journal article" date="2017" name="Sci. Rep.">
        <title>Characterization and diversity of phages infecting Aeromonas salmonicida subsp. salmonicida.</title>
        <authorList>
            <person name="Vincent A.T."/>
            <person name="Paquet V.E."/>
            <person name="Bernatchez A."/>
            <person name="Tremblay D.M."/>
            <person name="Moineau S."/>
            <person name="Charette S.J."/>
        </authorList>
    </citation>
    <scope>NUCLEOTIDE SEQUENCE [LARGE SCALE GENOMIC DNA]</scope>
</reference>
<organism evidence="1 2">
    <name type="scientific">Aeromonas phage 44RR2.8t.2</name>
    <dbReference type="NCBI Taxonomy" id="1932900"/>
    <lineage>
        <taxon>Viruses</taxon>
        <taxon>Duplodnaviria</taxon>
        <taxon>Heunggongvirae</taxon>
        <taxon>Uroviricota</taxon>
        <taxon>Caudoviricetes</taxon>
        <taxon>Pantevenvirales</taxon>
        <taxon>Straboviridae</taxon>
        <taxon>Biquartavirus</taxon>
        <taxon>Biquartavirus 44RR2</taxon>
    </lineage>
</organism>
<sequence>MSKQNLNVQRIISAGAQRLGHFENGNFKFVTGKSKDDARGKGFYFIVSAGVVKARTFVGDQETNRGFNETIYRVCHGFQPLTDEIWSKSYSLNQVVYFMPLHLVPSLLKSPAQLELFGENMAKAQTLTTVSRQLFKVYNFEYQKR</sequence>
<proteinExistence type="predicted"/>
<accession>A0A219Y9P8</accession>
<evidence type="ECO:0000313" key="1">
    <source>
        <dbReference type="EMBL" id="APU00714.1"/>
    </source>
</evidence>